<evidence type="ECO:0000313" key="9">
    <source>
        <dbReference type="Proteomes" id="UP000683417"/>
    </source>
</evidence>
<feature type="compositionally biased region" description="Basic residues" evidence="6">
    <location>
        <begin position="197"/>
        <end position="206"/>
    </location>
</feature>
<comment type="caution">
    <text evidence="8">The sequence shown here is derived from an EMBL/GenBank/DDBJ whole genome shotgun (WGS) entry which is preliminary data.</text>
</comment>
<organism evidence="8 9">
    <name type="scientific">Blumeria graminis f. sp. triticale</name>
    <dbReference type="NCBI Taxonomy" id="1689686"/>
    <lineage>
        <taxon>Eukaryota</taxon>
        <taxon>Fungi</taxon>
        <taxon>Dikarya</taxon>
        <taxon>Ascomycota</taxon>
        <taxon>Pezizomycotina</taxon>
        <taxon>Leotiomycetes</taxon>
        <taxon>Erysiphales</taxon>
        <taxon>Erysiphaceae</taxon>
        <taxon>Blumeria</taxon>
    </lineage>
</organism>
<dbReference type="PROSITE" id="PS50076">
    <property type="entry name" value="DNAJ_2"/>
    <property type="match status" value="1"/>
</dbReference>
<keyword evidence="4" id="KW-0143">Chaperone</keyword>
<dbReference type="Proteomes" id="UP000683417">
    <property type="component" value="Unassembled WGS sequence"/>
</dbReference>
<feature type="compositionally biased region" description="Basic and acidic residues" evidence="6">
    <location>
        <begin position="207"/>
        <end position="222"/>
    </location>
</feature>
<dbReference type="InterPro" id="IPR001623">
    <property type="entry name" value="DnaJ_domain"/>
</dbReference>
<dbReference type="Gene3D" id="1.10.287.110">
    <property type="entry name" value="DnaJ domain"/>
    <property type="match status" value="1"/>
</dbReference>
<evidence type="ECO:0000256" key="3">
    <source>
        <dbReference type="ARBA" id="ARBA00022490"/>
    </source>
</evidence>
<evidence type="ECO:0000256" key="5">
    <source>
        <dbReference type="ARBA" id="ARBA00023242"/>
    </source>
</evidence>
<feature type="compositionally biased region" description="Basic and acidic residues" evidence="6">
    <location>
        <begin position="268"/>
        <end position="279"/>
    </location>
</feature>
<protein>
    <submittedName>
        <fullName evidence="8">BgTH12-06705</fullName>
    </submittedName>
</protein>
<evidence type="ECO:0000256" key="2">
    <source>
        <dbReference type="ARBA" id="ARBA00004496"/>
    </source>
</evidence>
<dbReference type="EMBL" id="CAJHIT010000004">
    <property type="protein sequence ID" value="CAD6501005.1"/>
    <property type="molecule type" value="Genomic_DNA"/>
</dbReference>
<dbReference type="PRINTS" id="PR00625">
    <property type="entry name" value="JDOMAIN"/>
</dbReference>
<dbReference type="GO" id="GO:0000390">
    <property type="term" value="P:spliceosomal complex disassembly"/>
    <property type="evidence" value="ECO:0007669"/>
    <property type="project" value="TreeGrafter"/>
</dbReference>
<dbReference type="SMART" id="SM00271">
    <property type="entry name" value="DnaJ"/>
    <property type="match status" value="1"/>
</dbReference>
<dbReference type="AlphaFoldDB" id="A0A9W4GEM1"/>
<evidence type="ECO:0000256" key="6">
    <source>
        <dbReference type="SAM" id="MobiDB-lite"/>
    </source>
</evidence>
<evidence type="ECO:0000313" key="8">
    <source>
        <dbReference type="EMBL" id="CAD6501005.1"/>
    </source>
</evidence>
<dbReference type="GO" id="GO:0005737">
    <property type="term" value="C:cytoplasm"/>
    <property type="evidence" value="ECO:0007669"/>
    <property type="project" value="UniProtKB-SubCell"/>
</dbReference>
<dbReference type="InterPro" id="IPR036869">
    <property type="entry name" value="J_dom_sf"/>
</dbReference>
<dbReference type="GO" id="GO:0005681">
    <property type="term" value="C:spliceosomal complex"/>
    <property type="evidence" value="ECO:0007669"/>
    <property type="project" value="TreeGrafter"/>
</dbReference>
<dbReference type="CDD" id="cd06257">
    <property type="entry name" value="DnaJ"/>
    <property type="match status" value="1"/>
</dbReference>
<dbReference type="Pfam" id="PF00226">
    <property type="entry name" value="DnaJ"/>
    <property type="match status" value="1"/>
</dbReference>
<comment type="subcellular location">
    <subcellularLocation>
        <location evidence="2">Cytoplasm</location>
    </subcellularLocation>
    <subcellularLocation>
        <location evidence="1">Nucleus</location>
    </subcellularLocation>
</comment>
<feature type="compositionally biased region" description="Basic and acidic residues" evidence="6">
    <location>
        <begin position="184"/>
        <end position="196"/>
    </location>
</feature>
<evidence type="ECO:0000259" key="7">
    <source>
        <dbReference type="PROSITE" id="PS50076"/>
    </source>
</evidence>
<accession>A0A9W4GEM1</accession>
<dbReference type="InterPro" id="IPR052094">
    <property type="entry name" value="Pre-mRNA-splicing_ERAD"/>
</dbReference>
<name>A0A9W4GEM1_BLUGR</name>
<feature type="compositionally biased region" description="Basic and acidic residues" evidence="6">
    <location>
        <begin position="118"/>
        <end position="139"/>
    </location>
</feature>
<reference evidence="8" key="1">
    <citation type="submission" date="2020-10" db="EMBL/GenBank/DDBJ databases">
        <authorList>
            <person name="Muller C M."/>
        </authorList>
    </citation>
    <scope>NUCLEOTIDE SEQUENCE</scope>
    <source>
        <strain evidence="8">THUN-12</strain>
    </source>
</reference>
<dbReference type="PANTHER" id="PTHR44313:SF1">
    <property type="entry name" value="DNAJ HOMOLOG SUBFAMILY C MEMBER 17"/>
    <property type="match status" value="1"/>
</dbReference>
<feature type="compositionally biased region" description="Polar residues" evidence="6">
    <location>
        <begin position="224"/>
        <end position="243"/>
    </location>
</feature>
<dbReference type="SUPFAM" id="SSF46565">
    <property type="entry name" value="Chaperone J-domain"/>
    <property type="match status" value="1"/>
</dbReference>
<feature type="region of interest" description="Disordered" evidence="6">
    <location>
        <begin position="102"/>
        <end position="279"/>
    </location>
</feature>
<feature type="domain" description="J" evidence="7">
    <location>
        <begin position="15"/>
        <end position="79"/>
    </location>
</feature>
<gene>
    <name evidence="8" type="ORF">BGTH12_LOCUS2363</name>
</gene>
<evidence type="ECO:0000256" key="1">
    <source>
        <dbReference type="ARBA" id="ARBA00004123"/>
    </source>
</evidence>
<proteinExistence type="predicted"/>
<keyword evidence="5" id="KW-0539">Nucleus</keyword>
<dbReference type="PANTHER" id="PTHR44313">
    <property type="entry name" value="DNAJ HOMOLOG SUBFAMILY C MEMBER 17"/>
    <property type="match status" value="1"/>
</dbReference>
<keyword evidence="3" id="KW-0963">Cytoplasm</keyword>
<evidence type="ECO:0000256" key="4">
    <source>
        <dbReference type="ARBA" id="ARBA00023186"/>
    </source>
</evidence>
<sequence>MSNNDLIKWVTSDVDFYDLLGTHFEAPETEIRRAYRKTALKYHPDKVGKDFDPAKYELFQAAYEVLIDPSLKSQYDNYRNAKILKKRANDLFDSKRKQMKEDLEAREKNGFSGPSKRPRNEDIHSESELELKRLAEEGRKRRAARAKLVAENSAPTQAPEKLVTTPAHMAEPLARQTEEDEIERLEKKIREVADAKAKRRAERKVKRTVEDKTASLKKDLNTLKEPNSTEEPATSKKNSPAHKSSSERKPDFSVTMARLKAAQQSRLQSKESKQELEGV</sequence>